<dbReference type="RefSeq" id="WP_302883340.1">
    <property type="nucleotide sequence ID" value="NZ_JAUMIT010000001.1"/>
</dbReference>
<sequence>MKKITLKLFTLFTASLFAQNQGDIAFVGYNADGDDDFAIVVLSDIPAGTTIYFTDSEPNSDGTGMIDDSEGVLTWVVGESTLAAGTVVTFTDTDNDTNPAFGASNGIISRSNAGFLLTASEGDNIFATLGNPATNEVTVWLAGFEYRQTGQGTNFSQTGLIVGDNYLVIDKTQSKDGGQYTGARTGKTISQYKTLINNEENWTTDTNDGELFIPFNSTVFELATLSKPTSIIEGLILSVHNQQIITNHGEIISIRNMLGQQILNQNITQGIYLVTIKHNGNVVNYKLAI</sequence>
<reference evidence="2" key="1">
    <citation type="submission" date="2023-07" db="EMBL/GenBank/DDBJ databases">
        <title>Wenyingzhuangia sp. chi5 genome sequencing and assembly.</title>
        <authorList>
            <person name="Park S."/>
        </authorList>
    </citation>
    <scope>NUCLEOTIDE SEQUENCE</scope>
    <source>
        <strain evidence="2">Chi5</strain>
    </source>
</reference>
<accession>A0ABT8VQ71</accession>
<feature type="signal peptide" evidence="1">
    <location>
        <begin position="1"/>
        <end position="18"/>
    </location>
</feature>
<feature type="chain" id="PRO_5046903137" description="T9SS type A sorting domain-containing protein" evidence="1">
    <location>
        <begin position="19"/>
        <end position="289"/>
    </location>
</feature>
<evidence type="ECO:0008006" key="4">
    <source>
        <dbReference type="Google" id="ProtNLM"/>
    </source>
</evidence>
<keyword evidence="1" id="KW-0732">Signal</keyword>
<organism evidence="2 3">
    <name type="scientific">Wenyingzhuangia gilva</name>
    <dbReference type="NCBI Taxonomy" id="3057677"/>
    <lineage>
        <taxon>Bacteria</taxon>
        <taxon>Pseudomonadati</taxon>
        <taxon>Bacteroidota</taxon>
        <taxon>Flavobacteriia</taxon>
        <taxon>Flavobacteriales</taxon>
        <taxon>Flavobacteriaceae</taxon>
        <taxon>Wenyingzhuangia</taxon>
    </lineage>
</organism>
<comment type="caution">
    <text evidence="2">The sequence shown here is derived from an EMBL/GenBank/DDBJ whole genome shotgun (WGS) entry which is preliminary data.</text>
</comment>
<evidence type="ECO:0000256" key="1">
    <source>
        <dbReference type="SAM" id="SignalP"/>
    </source>
</evidence>
<keyword evidence="3" id="KW-1185">Reference proteome</keyword>
<evidence type="ECO:0000313" key="3">
    <source>
        <dbReference type="Proteomes" id="UP001168642"/>
    </source>
</evidence>
<dbReference type="EMBL" id="JAUMIT010000001">
    <property type="protein sequence ID" value="MDO3694101.1"/>
    <property type="molecule type" value="Genomic_DNA"/>
</dbReference>
<proteinExistence type="predicted"/>
<evidence type="ECO:0000313" key="2">
    <source>
        <dbReference type="EMBL" id="MDO3694101.1"/>
    </source>
</evidence>
<protein>
    <recommendedName>
        <fullName evidence="4">T9SS type A sorting domain-containing protein</fullName>
    </recommendedName>
</protein>
<dbReference type="Proteomes" id="UP001168642">
    <property type="component" value="Unassembled WGS sequence"/>
</dbReference>
<gene>
    <name evidence="2" type="ORF">QVZ41_04445</name>
</gene>
<name>A0ABT8VQ71_9FLAO</name>